<dbReference type="RefSeq" id="XP_018032447.1">
    <property type="nucleotide sequence ID" value="XM_018183169.1"/>
</dbReference>
<accession>A0A177C5B7</accession>
<proteinExistence type="predicted"/>
<protein>
    <submittedName>
        <fullName evidence="1">Uncharacterized protein</fullName>
    </submittedName>
</protein>
<dbReference type="Proteomes" id="UP000077069">
    <property type="component" value="Unassembled WGS sequence"/>
</dbReference>
<reference evidence="1 2" key="1">
    <citation type="submission" date="2016-05" db="EMBL/GenBank/DDBJ databases">
        <title>Comparative analysis of secretome profiles of manganese(II)-oxidizing ascomycete fungi.</title>
        <authorList>
            <consortium name="DOE Joint Genome Institute"/>
            <person name="Zeiner C.A."/>
            <person name="Purvine S.O."/>
            <person name="Zink E.M."/>
            <person name="Wu S."/>
            <person name="Pasa-Tolic L."/>
            <person name="Chaput D.L."/>
            <person name="Haridas S."/>
            <person name="Grigoriev I.V."/>
            <person name="Santelli C.M."/>
            <person name="Hansel C.M."/>
        </authorList>
    </citation>
    <scope>NUCLEOTIDE SEQUENCE [LARGE SCALE GENOMIC DNA]</scope>
    <source>
        <strain evidence="1 2">AP3s5-JAC2a</strain>
    </source>
</reference>
<name>A0A177C5B7_9PLEO</name>
<dbReference type="OrthoDB" id="4704201at2759"/>
<keyword evidence="2" id="KW-1185">Reference proteome</keyword>
<dbReference type="EMBL" id="KV441556">
    <property type="protein sequence ID" value="OAG02082.1"/>
    <property type="molecule type" value="Genomic_DNA"/>
</dbReference>
<dbReference type="InParanoid" id="A0A177C5B7"/>
<evidence type="ECO:0000313" key="2">
    <source>
        <dbReference type="Proteomes" id="UP000077069"/>
    </source>
</evidence>
<dbReference type="STRING" id="1460663.A0A177C5B7"/>
<dbReference type="AlphaFoldDB" id="A0A177C5B7"/>
<evidence type="ECO:0000313" key="1">
    <source>
        <dbReference type="EMBL" id="OAG02082.1"/>
    </source>
</evidence>
<organism evidence="1 2">
    <name type="scientific">Paraphaeosphaeria sporulosa</name>
    <dbReference type="NCBI Taxonomy" id="1460663"/>
    <lineage>
        <taxon>Eukaryota</taxon>
        <taxon>Fungi</taxon>
        <taxon>Dikarya</taxon>
        <taxon>Ascomycota</taxon>
        <taxon>Pezizomycotina</taxon>
        <taxon>Dothideomycetes</taxon>
        <taxon>Pleosporomycetidae</taxon>
        <taxon>Pleosporales</taxon>
        <taxon>Massarineae</taxon>
        <taxon>Didymosphaeriaceae</taxon>
        <taxon>Paraphaeosphaeria</taxon>
    </lineage>
</organism>
<gene>
    <name evidence="1" type="ORF">CC84DRAFT_1220445</name>
</gene>
<sequence length="152" mass="16381">MTSYRIHGAVAPETSSSCASFNTCTLPPNGGLTSHQIGQGAVDLGNLTIESLFDKISPIRHTSGQCEQNEISADGWRIEGGLEGDMETIKVTLKPSGKYPTWMHNELLDILNAPVLEVGDCRDVTSVQADGPGATKTTQRQCLTPGFWDINY</sequence>
<dbReference type="GeneID" id="28766655"/>